<name>A0ABZ0I1W5_9GAMM</name>
<gene>
    <name evidence="3" type="ORF">R0135_09910</name>
</gene>
<dbReference type="InterPro" id="IPR023365">
    <property type="entry name" value="Sortase_dom-sf"/>
</dbReference>
<accession>A0ABZ0I1W5</accession>
<feature type="transmembrane region" description="Helical" evidence="2">
    <location>
        <begin position="15"/>
        <end position="36"/>
    </location>
</feature>
<keyword evidence="2" id="KW-0812">Transmembrane</keyword>
<evidence type="ECO:0000313" key="3">
    <source>
        <dbReference type="EMBL" id="WOJ92101.1"/>
    </source>
</evidence>
<evidence type="ECO:0000256" key="2">
    <source>
        <dbReference type="SAM" id="Phobius"/>
    </source>
</evidence>
<keyword evidence="2" id="KW-0472">Membrane</keyword>
<reference evidence="3 4" key="1">
    <citation type="submission" date="2023-10" db="EMBL/GenBank/DDBJ databases">
        <title>Two novel species belonging to the OM43/NOR5 clade.</title>
        <authorList>
            <person name="Park M."/>
        </authorList>
    </citation>
    <scope>NUCLEOTIDE SEQUENCE [LARGE SCALE GENOMIC DNA]</scope>
    <source>
        <strain evidence="3 4">IMCC43200</strain>
    </source>
</reference>
<keyword evidence="1" id="KW-0378">Hydrolase</keyword>
<organism evidence="3 4">
    <name type="scientific">Congregibacter variabilis</name>
    <dbReference type="NCBI Taxonomy" id="3081200"/>
    <lineage>
        <taxon>Bacteria</taxon>
        <taxon>Pseudomonadati</taxon>
        <taxon>Pseudomonadota</taxon>
        <taxon>Gammaproteobacteria</taxon>
        <taxon>Cellvibrionales</taxon>
        <taxon>Halieaceae</taxon>
        <taxon>Congregibacter</taxon>
    </lineage>
</organism>
<dbReference type="SUPFAM" id="SSF63817">
    <property type="entry name" value="Sortase"/>
    <property type="match status" value="1"/>
</dbReference>
<dbReference type="RefSeq" id="WP_407346677.1">
    <property type="nucleotide sequence ID" value="NZ_CP136864.1"/>
</dbReference>
<sequence>MHRAEQLTEDSGKPILEFACYLAGAVLLVFFATVFLRSEVRADQSLAIMPDMQLWSDVRKDAYLRAIETENTPVLAILRAPSLGLSVPVYNSASDLNMDRGAGVIDGMAYPHEPGHIGIAGHRDGYFRTLKDASVGDSLILDTLNGERRFIIEDLRVIDPDELQYLQETEDPRLTIVTCYPFYFAGSAPQRFLVRAAPAPLTTGKSS</sequence>
<dbReference type="NCBIfam" id="TIGR01076">
    <property type="entry name" value="sortase_fam"/>
    <property type="match status" value="1"/>
</dbReference>
<keyword evidence="2" id="KW-1133">Transmembrane helix</keyword>
<dbReference type="Gene3D" id="2.40.260.10">
    <property type="entry name" value="Sortase"/>
    <property type="match status" value="1"/>
</dbReference>
<dbReference type="CDD" id="cd05828">
    <property type="entry name" value="Sortase_D_1"/>
    <property type="match status" value="1"/>
</dbReference>
<keyword evidence="4" id="KW-1185">Reference proteome</keyword>
<dbReference type="Pfam" id="PF04203">
    <property type="entry name" value="Sortase"/>
    <property type="match status" value="1"/>
</dbReference>
<dbReference type="EMBL" id="CP136864">
    <property type="protein sequence ID" value="WOJ92101.1"/>
    <property type="molecule type" value="Genomic_DNA"/>
</dbReference>
<evidence type="ECO:0000313" key="4">
    <source>
        <dbReference type="Proteomes" id="UP001626537"/>
    </source>
</evidence>
<dbReference type="InterPro" id="IPR041999">
    <property type="entry name" value="Sortase_D_1"/>
</dbReference>
<dbReference type="InterPro" id="IPR005754">
    <property type="entry name" value="Sortase"/>
</dbReference>
<evidence type="ECO:0000256" key="1">
    <source>
        <dbReference type="ARBA" id="ARBA00022801"/>
    </source>
</evidence>
<dbReference type="Proteomes" id="UP001626537">
    <property type="component" value="Chromosome"/>
</dbReference>
<protein>
    <submittedName>
        <fullName evidence="3">Class D sortase</fullName>
    </submittedName>
</protein>
<proteinExistence type="predicted"/>